<dbReference type="InterPro" id="IPR052077">
    <property type="entry name" value="CcrZ_PhaseVar_Mediator"/>
</dbReference>
<reference evidence="2 3" key="1">
    <citation type="submission" date="2019-07" db="EMBL/GenBank/DDBJ databases">
        <title>Genome sequence of Acholeplasma laidlawii strain with increased resistance to erythromycin.</title>
        <authorList>
            <person name="Medvedeva E.S."/>
            <person name="Baranova N.B."/>
            <person name="Siniagina M.N."/>
            <person name="Mouzykantov A."/>
            <person name="Chernova O.A."/>
            <person name="Chernov V.M."/>
        </authorList>
    </citation>
    <scope>NUCLEOTIDE SEQUENCE [LARGE SCALE GENOMIC DNA]</scope>
    <source>
        <strain evidence="2 3">PG8REry</strain>
    </source>
</reference>
<evidence type="ECO:0000259" key="1">
    <source>
        <dbReference type="Pfam" id="PF01636"/>
    </source>
</evidence>
<dbReference type="InterPro" id="IPR011009">
    <property type="entry name" value="Kinase-like_dom_sf"/>
</dbReference>
<dbReference type="PANTHER" id="PTHR40086:SF1">
    <property type="entry name" value="CELL CYCLE REGULATOR CCRZ"/>
    <property type="match status" value="1"/>
</dbReference>
<keyword evidence="2" id="KW-0808">Transferase</keyword>
<dbReference type="GO" id="GO:0016740">
    <property type="term" value="F:transferase activity"/>
    <property type="evidence" value="ECO:0007669"/>
    <property type="project" value="UniProtKB-KW"/>
</dbReference>
<gene>
    <name evidence="2" type="ORF">FNV44_01280</name>
</gene>
<name>A0A553IHL7_ACHLA</name>
<accession>A0A553IHL7</accession>
<dbReference type="OMA" id="LIRHYNG"/>
<dbReference type="GeneID" id="41339020"/>
<evidence type="ECO:0000313" key="3">
    <source>
        <dbReference type="Proteomes" id="UP000315938"/>
    </source>
</evidence>
<comment type="caution">
    <text evidence="2">The sequence shown here is derived from an EMBL/GenBank/DDBJ whole genome shotgun (WGS) entry which is preliminary data.</text>
</comment>
<sequence>MLIEDKIVEIATRVFQVNEIDVRVDSRFKGGMSNYTYLVYVKEQPYVIRIIGDGGEVLVKPSIEKKHIQQAKALNLNSELVYFDSKTGVKVSKYVEGTPLSVSMEETDYPLVANALKTLHQAKLPGEDYGLKERLRRYEKLLKKEPSTTYYTLKMQWLKLYDAYFSKLPKVLCHGDAQRSNLVKSGDKIYLLDWEFSGLNDPYYDIASFGNIDFKDAEKLLGYYLERTPSAFELAHIRFYRMYQVLQWHIVATYKHEINLSEKLHLDFEMIAGKYLSLAGHFLEQLKEIEQFK</sequence>
<dbReference type="Proteomes" id="UP000315938">
    <property type="component" value="Unassembled WGS sequence"/>
</dbReference>
<protein>
    <submittedName>
        <fullName evidence="2">Phosphotransferase family protein</fullName>
    </submittedName>
</protein>
<proteinExistence type="predicted"/>
<dbReference type="RefSeq" id="WP_012242811.1">
    <property type="nucleotide sequence ID" value="NZ_JACAOE010000001.1"/>
</dbReference>
<evidence type="ECO:0000313" key="2">
    <source>
        <dbReference type="EMBL" id="TRX99701.1"/>
    </source>
</evidence>
<dbReference type="PANTHER" id="PTHR40086">
    <property type="entry name" value="PHOSPHOTRANSFERASE YTMP-RELATED"/>
    <property type="match status" value="1"/>
</dbReference>
<dbReference type="InterPro" id="IPR002575">
    <property type="entry name" value="Aminoglycoside_PTrfase"/>
</dbReference>
<dbReference type="Gene3D" id="3.30.200.20">
    <property type="entry name" value="Phosphorylase Kinase, domain 1"/>
    <property type="match status" value="1"/>
</dbReference>
<dbReference type="EMBL" id="VKID01000001">
    <property type="protein sequence ID" value="TRX99701.1"/>
    <property type="molecule type" value="Genomic_DNA"/>
</dbReference>
<feature type="domain" description="Aminoglycoside phosphotransferase" evidence="1">
    <location>
        <begin position="27"/>
        <end position="227"/>
    </location>
</feature>
<dbReference type="SUPFAM" id="SSF56112">
    <property type="entry name" value="Protein kinase-like (PK-like)"/>
    <property type="match status" value="1"/>
</dbReference>
<organism evidence="2 3">
    <name type="scientific">Acholeplasma laidlawii</name>
    <dbReference type="NCBI Taxonomy" id="2148"/>
    <lineage>
        <taxon>Bacteria</taxon>
        <taxon>Bacillati</taxon>
        <taxon>Mycoplasmatota</taxon>
        <taxon>Mollicutes</taxon>
        <taxon>Acholeplasmatales</taxon>
        <taxon>Acholeplasmataceae</taxon>
        <taxon>Acholeplasma</taxon>
    </lineage>
</organism>
<dbReference type="CDD" id="cd05151">
    <property type="entry name" value="ChoK-like"/>
    <property type="match status" value="1"/>
</dbReference>
<dbReference type="Gene3D" id="3.90.1200.10">
    <property type="match status" value="1"/>
</dbReference>
<dbReference type="Pfam" id="PF01636">
    <property type="entry name" value="APH"/>
    <property type="match status" value="1"/>
</dbReference>
<dbReference type="AlphaFoldDB" id="A0A553IHL7"/>